<comment type="caution">
    <text evidence="2">The sequence shown here is derived from an EMBL/GenBank/DDBJ whole genome shotgun (WGS) entry which is preliminary data.</text>
</comment>
<organism evidence="2 3">
    <name type="scientific">Kordia algicida OT-1</name>
    <dbReference type="NCBI Taxonomy" id="391587"/>
    <lineage>
        <taxon>Bacteria</taxon>
        <taxon>Pseudomonadati</taxon>
        <taxon>Bacteroidota</taxon>
        <taxon>Flavobacteriia</taxon>
        <taxon>Flavobacteriales</taxon>
        <taxon>Flavobacteriaceae</taxon>
        <taxon>Kordia</taxon>
    </lineage>
</organism>
<feature type="domain" description="NAD(P)-binding" evidence="1">
    <location>
        <begin position="12"/>
        <end position="188"/>
    </location>
</feature>
<reference evidence="2 3" key="1">
    <citation type="journal article" date="2011" name="J. Bacteriol.">
        <title>Genome sequence of the algicidal bacterium Kordia algicida OT-1.</title>
        <authorList>
            <person name="Lee H.S."/>
            <person name="Kang S.G."/>
            <person name="Kwon K.K."/>
            <person name="Lee J.H."/>
            <person name="Kim S.J."/>
        </authorList>
    </citation>
    <scope>NUCLEOTIDE SEQUENCE [LARGE SCALE GENOMIC DNA]</scope>
    <source>
        <strain evidence="2 3">OT-1</strain>
    </source>
</reference>
<dbReference type="SUPFAM" id="SSF51735">
    <property type="entry name" value="NAD(P)-binding Rossmann-fold domains"/>
    <property type="match status" value="1"/>
</dbReference>
<dbReference type="InterPro" id="IPR036291">
    <property type="entry name" value="NAD(P)-bd_dom_sf"/>
</dbReference>
<dbReference type="HOGENOM" id="CLU_025711_1_2_10"/>
<dbReference type="PANTHER" id="PTHR15020:SF50">
    <property type="entry name" value="UPF0659 PROTEIN YMR090W"/>
    <property type="match status" value="1"/>
</dbReference>
<dbReference type="Gene3D" id="3.40.50.720">
    <property type="entry name" value="NAD(P)-binding Rossmann-like Domain"/>
    <property type="match status" value="1"/>
</dbReference>
<dbReference type="PANTHER" id="PTHR15020">
    <property type="entry name" value="FLAVIN REDUCTASE-RELATED"/>
    <property type="match status" value="1"/>
</dbReference>
<accession>A9DML0</accession>
<gene>
    <name evidence="2" type="ORF">KAOT1_21257</name>
</gene>
<dbReference type="Pfam" id="PF13460">
    <property type="entry name" value="NAD_binding_10"/>
    <property type="match status" value="1"/>
</dbReference>
<evidence type="ECO:0000313" key="3">
    <source>
        <dbReference type="Proteomes" id="UP000002945"/>
    </source>
</evidence>
<dbReference type="RefSeq" id="WP_007096780.1">
    <property type="nucleotide sequence ID" value="NZ_CP142125.1"/>
</dbReference>
<dbReference type="AlphaFoldDB" id="A9DML0"/>
<evidence type="ECO:0000313" key="2">
    <source>
        <dbReference type="EMBL" id="EDP97732.1"/>
    </source>
</evidence>
<dbReference type="CDD" id="cd05243">
    <property type="entry name" value="SDR_a5"/>
    <property type="match status" value="1"/>
</dbReference>
<sequence length="221" mass="24458">MQKNKENILVAGATGNTGNKVVNLLKQSQYFNPIAMVRKEEQRAQFENKNIETVMGDLEEDLSNAVKNVDKIIFAAGSNGKKVIAVDQEGAKRLIDAGKKERVKKFVMLSSMGADQPEKAGDLQDYMQAKANADDYLRISTLDYAIVRPGTLTNEAGLGKIKLGDQLDRSGEISRDDVAQTLVRSLHDDAAHNRTFEILKGESLIADEMDKVAKRDEYIVK</sequence>
<dbReference type="STRING" id="391587.KAOT1_21257"/>
<dbReference type="eggNOG" id="COG0702">
    <property type="taxonomic scope" value="Bacteria"/>
</dbReference>
<dbReference type="Proteomes" id="UP000002945">
    <property type="component" value="Unassembled WGS sequence"/>
</dbReference>
<dbReference type="InterPro" id="IPR016040">
    <property type="entry name" value="NAD(P)-bd_dom"/>
</dbReference>
<keyword evidence="3" id="KW-1185">Reference proteome</keyword>
<protein>
    <recommendedName>
        <fullName evidence="1">NAD(P)-binding domain-containing protein</fullName>
    </recommendedName>
</protein>
<dbReference type="EMBL" id="ABIB01000002">
    <property type="protein sequence ID" value="EDP97732.1"/>
    <property type="molecule type" value="Genomic_DNA"/>
</dbReference>
<evidence type="ECO:0000259" key="1">
    <source>
        <dbReference type="Pfam" id="PF13460"/>
    </source>
</evidence>
<dbReference type="OrthoDB" id="9803892at2"/>
<name>A9DML0_9FLAO</name>
<proteinExistence type="predicted"/>